<evidence type="ECO:0000313" key="3">
    <source>
        <dbReference type="Proteomes" id="UP000318148"/>
    </source>
</evidence>
<gene>
    <name evidence="2" type="ORF">EVB02_01990</name>
</gene>
<dbReference type="AlphaFoldDB" id="A0A520LMB1"/>
<proteinExistence type="predicted"/>
<sequence length="101" mass="11527">MKKILIFWRDIPAQVLVRRGREKAKVMLSSRFQEAIDRAAMRAGRGSSEHYLEDWRRETSLIDMPGSPKEVAQAIALEVEKRFSNDDIKKLVKNKGSANVG</sequence>
<accession>A0A520LMB1</accession>
<protein>
    <recommendedName>
        <fullName evidence="1">Virulence factor domain-containing protein</fullName>
    </recommendedName>
</protein>
<feature type="domain" description="Virulence factor" evidence="1">
    <location>
        <begin position="7"/>
        <end position="92"/>
    </location>
</feature>
<evidence type="ECO:0000259" key="1">
    <source>
        <dbReference type="Pfam" id="PF13769"/>
    </source>
</evidence>
<comment type="caution">
    <text evidence="2">The sequence shown here is derived from an EMBL/GenBank/DDBJ whole genome shotgun (WGS) entry which is preliminary data.</text>
</comment>
<dbReference type="Pfam" id="PF13769">
    <property type="entry name" value="Virulence_fact"/>
    <property type="match status" value="1"/>
</dbReference>
<dbReference type="Proteomes" id="UP000318148">
    <property type="component" value="Unassembled WGS sequence"/>
</dbReference>
<dbReference type="EMBL" id="SHBO01000017">
    <property type="protein sequence ID" value="RZO06978.1"/>
    <property type="molecule type" value="Genomic_DNA"/>
</dbReference>
<organism evidence="2 3">
    <name type="scientific">SAR92 clade bacterium</name>
    <dbReference type="NCBI Taxonomy" id="2315479"/>
    <lineage>
        <taxon>Bacteria</taxon>
        <taxon>Pseudomonadati</taxon>
        <taxon>Pseudomonadota</taxon>
        <taxon>Gammaproteobacteria</taxon>
        <taxon>Cellvibrionales</taxon>
        <taxon>Porticoccaceae</taxon>
        <taxon>SAR92 clade</taxon>
    </lineage>
</organism>
<dbReference type="InterPro" id="IPR025989">
    <property type="entry name" value="Virulence_F_dom"/>
</dbReference>
<evidence type="ECO:0000313" key="2">
    <source>
        <dbReference type="EMBL" id="RZO06978.1"/>
    </source>
</evidence>
<name>A0A520LMB1_9GAMM</name>
<reference evidence="2 3" key="1">
    <citation type="submission" date="2019-02" db="EMBL/GenBank/DDBJ databases">
        <title>Prokaryotic population dynamics and viral predation in marine succession experiment using metagenomics: the confinement effect.</title>
        <authorList>
            <person name="Haro-Moreno J.M."/>
            <person name="Rodriguez-Valera F."/>
            <person name="Lopez-Perez M."/>
        </authorList>
    </citation>
    <scope>NUCLEOTIDE SEQUENCE [LARGE SCALE GENOMIC DNA]</scope>
    <source>
        <strain evidence="2">MED-G169</strain>
    </source>
</reference>